<dbReference type="RefSeq" id="WP_330157055.1">
    <property type="nucleotide sequence ID" value="NZ_BAAAJA010000006.1"/>
</dbReference>
<organism evidence="2 3">
    <name type="scientific">Nocardiopsis tropica</name>
    <dbReference type="NCBI Taxonomy" id="109330"/>
    <lineage>
        <taxon>Bacteria</taxon>
        <taxon>Bacillati</taxon>
        <taxon>Actinomycetota</taxon>
        <taxon>Actinomycetes</taxon>
        <taxon>Streptosporangiales</taxon>
        <taxon>Nocardiopsidaceae</taxon>
        <taxon>Nocardiopsis</taxon>
    </lineage>
</organism>
<name>A0ABU7KKE4_9ACTN</name>
<evidence type="ECO:0008006" key="4">
    <source>
        <dbReference type="Google" id="ProtNLM"/>
    </source>
</evidence>
<evidence type="ECO:0000256" key="1">
    <source>
        <dbReference type="SAM" id="MobiDB-lite"/>
    </source>
</evidence>
<proteinExistence type="predicted"/>
<protein>
    <recommendedName>
        <fullName evidence="4">DUF5709 domain-containing protein</fullName>
    </recommendedName>
</protein>
<gene>
    <name evidence="2" type="ORF">Q8A49_04575</name>
</gene>
<comment type="caution">
    <text evidence="2">The sequence shown here is derived from an EMBL/GenBank/DDBJ whole genome shotgun (WGS) entry which is preliminary data.</text>
</comment>
<sequence>MDVGAADQDTAVAEYLADHPHGLRIEELEDHDALGIGAELSQEVPEQAPEPAEEQDRAPDGEDLTRVLGAEEFADGIRDGDG</sequence>
<evidence type="ECO:0000313" key="3">
    <source>
        <dbReference type="Proteomes" id="UP001348641"/>
    </source>
</evidence>
<reference evidence="2 3" key="1">
    <citation type="submission" date="2023-07" db="EMBL/GenBank/DDBJ databases">
        <authorList>
            <person name="Girao M."/>
            <person name="Carvalho M.F."/>
        </authorList>
    </citation>
    <scope>NUCLEOTIDE SEQUENCE [LARGE SCALE GENOMIC DNA]</scope>
    <source>
        <strain evidence="2 3">66/93</strain>
    </source>
</reference>
<evidence type="ECO:0000313" key="2">
    <source>
        <dbReference type="EMBL" id="MEE2049764.1"/>
    </source>
</evidence>
<dbReference type="EMBL" id="JAUUCC010000007">
    <property type="protein sequence ID" value="MEE2049764.1"/>
    <property type="molecule type" value="Genomic_DNA"/>
</dbReference>
<dbReference type="Proteomes" id="UP001348641">
    <property type="component" value="Unassembled WGS sequence"/>
</dbReference>
<accession>A0ABU7KKE4</accession>
<feature type="region of interest" description="Disordered" evidence="1">
    <location>
        <begin position="35"/>
        <end position="62"/>
    </location>
</feature>